<dbReference type="InterPro" id="IPR011334">
    <property type="entry name" value="UDP-acyl_GlcNac_deAcase_C"/>
</dbReference>
<evidence type="ECO:0000256" key="5">
    <source>
        <dbReference type="ARBA" id="ARBA00022516"/>
    </source>
</evidence>
<dbReference type="PANTHER" id="PTHR33694:SF1">
    <property type="entry name" value="UDP-3-O-ACYL-N-ACETYLGLUCOSAMINE DEACETYLASE 1, MITOCHONDRIAL-RELATED"/>
    <property type="match status" value="1"/>
</dbReference>
<evidence type="ECO:0000256" key="4">
    <source>
        <dbReference type="ARBA" id="ARBA00012745"/>
    </source>
</evidence>
<accession>F2NPZ4</accession>
<dbReference type="InterPro" id="IPR015870">
    <property type="entry name" value="UDP-acyl_N-AcGlcN_deAcase_N"/>
</dbReference>
<keyword evidence="9" id="KW-0862">Zinc</keyword>
<sequence>MTVEGVGLHTGAPARVRFHLEEGPVRFRVGRVEIPARASRVVETTRATVLGGEGVRLATVEHLLAALFLRGIWTGLVIEVEGPELPILDGSAAEWLAVLEGLTPAPLPAARVPERIRVGDASSTVMAEPAEGFSVTVSIFFKHPRIGYQSFESPPRALREVADARTFGFAHEAEALRAQGLIQGASLRSVLVYGERAPLNPPRGVDEPVRHKALDFLGDLYLAGRPPLGRFVVHRGAHRWHVELARRLEAVWQS</sequence>
<dbReference type="UniPathway" id="UPA00359">
    <property type="reaction ID" value="UER00478"/>
</dbReference>
<dbReference type="SUPFAM" id="SSF54211">
    <property type="entry name" value="Ribosomal protein S5 domain 2-like"/>
    <property type="match status" value="2"/>
</dbReference>
<dbReference type="AlphaFoldDB" id="F2NPZ4"/>
<evidence type="ECO:0000256" key="6">
    <source>
        <dbReference type="ARBA" id="ARBA00022556"/>
    </source>
</evidence>
<evidence type="ECO:0000256" key="2">
    <source>
        <dbReference type="ARBA" id="ARBA00002923"/>
    </source>
</evidence>
<keyword evidence="6" id="KW-0441">Lipid A biosynthesis</keyword>
<dbReference type="GO" id="GO:0103117">
    <property type="term" value="F:UDP-3-O-acyl-N-acetylglucosamine deacetylase activity"/>
    <property type="evidence" value="ECO:0007669"/>
    <property type="project" value="UniProtKB-EC"/>
</dbReference>
<evidence type="ECO:0000256" key="11">
    <source>
        <dbReference type="ARBA" id="ARBA00024535"/>
    </source>
</evidence>
<dbReference type="EC" id="3.5.1.108" evidence="4"/>
<dbReference type="Pfam" id="PF03331">
    <property type="entry name" value="LpxC"/>
    <property type="match status" value="1"/>
</dbReference>
<dbReference type="GO" id="GO:0016020">
    <property type="term" value="C:membrane"/>
    <property type="evidence" value="ECO:0007669"/>
    <property type="project" value="GOC"/>
</dbReference>
<dbReference type="Gene3D" id="3.30.230.20">
    <property type="entry name" value="lpxc deacetylase, domain 1"/>
    <property type="match status" value="1"/>
</dbReference>
<comment type="function">
    <text evidence="2">Catalyzes the hydrolysis of UDP-3-O-myristoyl-N-acetylglucosamine to form UDP-3-O-myristoylglucosamine and acetate, the committed step in lipid A biosynthesis.</text>
</comment>
<dbReference type="STRING" id="869210.Marky_0341"/>
<evidence type="ECO:0000256" key="7">
    <source>
        <dbReference type="ARBA" id="ARBA00022723"/>
    </source>
</evidence>
<dbReference type="InterPro" id="IPR004463">
    <property type="entry name" value="UDP-acyl_GlcNac_deAcase"/>
</dbReference>
<dbReference type="InterPro" id="IPR020568">
    <property type="entry name" value="Ribosomal_Su5_D2-typ_SF"/>
</dbReference>
<dbReference type="HOGENOM" id="CLU_046528_1_1_0"/>
<comment type="cofactor">
    <cofactor evidence="1">
        <name>Zn(2+)</name>
        <dbReference type="ChEBI" id="CHEBI:29105"/>
    </cofactor>
</comment>
<evidence type="ECO:0000256" key="3">
    <source>
        <dbReference type="ARBA" id="ARBA00005002"/>
    </source>
</evidence>
<dbReference type="EMBL" id="CP002630">
    <property type="protein sequence ID" value="AEB11095.1"/>
    <property type="molecule type" value="Genomic_DNA"/>
</dbReference>
<keyword evidence="13" id="KW-1185">Reference proteome</keyword>
<dbReference type="PANTHER" id="PTHR33694">
    <property type="entry name" value="UDP-3-O-ACYL-N-ACETYLGLUCOSAMINE DEACETYLASE 1, MITOCHONDRIAL-RELATED"/>
    <property type="match status" value="1"/>
</dbReference>
<evidence type="ECO:0000256" key="9">
    <source>
        <dbReference type="ARBA" id="ARBA00022833"/>
    </source>
</evidence>
<dbReference type="OrthoDB" id="9772788at2"/>
<dbReference type="Proteomes" id="UP000007030">
    <property type="component" value="Chromosome"/>
</dbReference>
<dbReference type="eggNOG" id="COG0774">
    <property type="taxonomic scope" value="Bacteria"/>
</dbReference>
<protein>
    <recommendedName>
        <fullName evidence="4">UDP-3-O-acyl-N-acetylglucosamine deacetylase</fullName>
        <ecNumber evidence="4">3.5.1.108</ecNumber>
    </recommendedName>
</protein>
<keyword evidence="7" id="KW-0479">Metal-binding</keyword>
<dbReference type="GO" id="GO:0009245">
    <property type="term" value="P:lipid A biosynthetic process"/>
    <property type="evidence" value="ECO:0007669"/>
    <property type="project" value="UniProtKB-KW"/>
</dbReference>
<keyword evidence="5" id="KW-0444">Lipid biosynthesis</keyword>
<organism evidence="12 13">
    <name type="scientific">Marinithermus hydrothermalis (strain DSM 14884 / JCM 11576 / T1)</name>
    <dbReference type="NCBI Taxonomy" id="869210"/>
    <lineage>
        <taxon>Bacteria</taxon>
        <taxon>Thermotogati</taxon>
        <taxon>Deinococcota</taxon>
        <taxon>Deinococci</taxon>
        <taxon>Thermales</taxon>
        <taxon>Thermaceae</taxon>
        <taxon>Marinithermus</taxon>
    </lineage>
</organism>
<reference evidence="12 13" key="1">
    <citation type="journal article" date="2012" name="Stand. Genomic Sci.">
        <title>Complete genome sequence of the aerobic, heterotroph Marinithermus hydrothermalis type strain (T1(T)) from a deep-sea hydrothermal vent chimney.</title>
        <authorList>
            <person name="Copeland A."/>
            <person name="Gu W."/>
            <person name="Yasawong M."/>
            <person name="Lapidus A."/>
            <person name="Lucas S."/>
            <person name="Deshpande S."/>
            <person name="Pagani I."/>
            <person name="Tapia R."/>
            <person name="Cheng J.F."/>
            <person name="Goodwin L.A."/>
            <person name="Pitluck S."/>
            <person name="Liolios K."/>
            <person name="Ivanova N."/>
            <person name="Mavromatis K."/>
            <person name="Mikhailova N."/>
            <person name="Pati A."/>
            <person name="Chen A."/>
            <person name="Palaniappan K."/>
            <person name="Land M."/>
            <person name="Pan C."/>
            <person name="Brambilla E.M."/>
            <person name="Rohde M."/>
            <person name="Tindall B.J."/>
            <person name="Sikorski J."/>
            <person name="Goker M."/>
            <person name="Detter J.C."/>
            <person name="Bristow J."/>
            <person name="Eisen J.A."/>
            <person name="Markowitz V."/>
            <person name="Hugenholtz P."/>
            <person name="Kyrpides N.C."/>
            <person name="Klenk H.P."/>
            <person name="Woyke T."/>
        </authorList>
    </citation>
    <scope>NUCLEOTIDE SEQUENCE [LARGE SCALE GENOMIC DNA]</scope>
    <source>
        <strain evidence="13">DSM 14884 / JCM 11576 / T1</strain>
    </source>
</reference>
<proteinExistence type="predicted"/>
<name>F2NPZ4_MARHT</name>
<evidence type="ECO:0000256" key="8">
    <source>
        <dbReference type="ARBA" id="ARBA00022801"/>
    </source>
</evidence>
<dbReference type="GO" id="GO:0046872">
    <property type="term" value="F:metal ion binding"/>
    <property type="evidence" value="ECO:0007669"/>
    <property type="project" value="UniProtKB-KW"/>
</dbReference>
<dbReference type="Gene3D" id="3.30.1700.10">
    <property type="entry name" value="lpxc deacetylase, domain 2"/>
    <property type="match status" value="1"/>
</dbReference>
<gene>
    <name evidence="12" type="ordered locus">Marky_0341</name>
</gene>
<dbReference type="RefSeq" id="WP_013703150.1">
    <property type="nucleotide sequence ID" value="NC_015387.1"/>
</dbReference>
<comment type="catalytic activity">
    <reaction evidence="11">
        <text>a UDP-3-O-[(3R)-3-hydroxyacyl]-N-acetyl-alpha-D-glucosamine + H2O = a UDP-3-O-[(3R)-3-hydroxyacyl]-alpha-D-glucosamine + acetate</text>
        <dbReference type="Rhea" id="RHEA:67816"/>
        <dbReference type="ChEBI" id="CHEBI:15377"/>
        <dbReference type="ChEBI" id="CHEBI:30089"/>
        <dbReference type="ChEBI" id="CHEBI:137740"/>
        <dbReference type="ChEBI" id="CHEBI:173225"/>
        <dbReference type="EC" id="3.5.1.108"/>
    </reaction>
</comment>
<keyword evidence="8" id="KW-0378">Hydrolase</keyword>
<dbReference type="KEGG" id="mhd:Marky_0341"/>
<evidence type="ECO:0000313" key="12">
    <source>
        <dbReference type="EMBL" id="AEB11095.1"/>
    </source>
</evidence>
<comment type="pathway">
    <text evidence="3">Glycolipid biosynthesis; lipid IV(A) biosynthesis; lipid IV(A) from (3R)-3-hydroxytetradecanoyl-[acyl-carrier-protein] and UDP-N-acetyl-alpha-D-glucosamine: step 2/6.</text>
</comment>
<evidence type="ECO:0000313" key="13">
    <source>
        <dbReference type="Proteomes" id="UP000007030"/>
    </source>
</evidence>
<evidence type="ECO:0000256" key="1">
    <source>
        <dbReference type="ARBA" id="ARBA00001947"/>
    </source>
</evidence>
<evidence type="ECO:0000256" key="10">
    <source>
        <dbReference type="ARBA" id="ARBA00023098"/>
    </source>
</evidence>
<keyword evidence="10" id="KW-0443">Lipid metabolism</keyword>